<dbReference type="InterPro" id="IPR015797">
    <property type="entry name" value="NUDIX_hydrolase-like_dom_sf"/>
</dbReference>
<evidence type="ECO:0000256" key="4">
    <source>
        <dbReference type="ARBA" id="ARBA00012381"/>
    </source>
</evidence>
<dbReference type="InterPro" id="IPR049734">
    <property type="entry name" value="NudC-like_C"/>
</dbReference>
<evidence type="ECO:0000256" key="10">
    <source>
        <dbReference type="RuleBase" id="RU003476"/>
    </source>
</evidence>
<sequence>MARGARRPPPLARSALDRAAHHRTDPEWLEAAWDRARILVVSDGRALAAEGRLVLLRSTELPVASDGALPERMFLGVDADGVPYFAVAQDLPDVPGAAPVGLREVGHELSDLDAGLLITAVSLHNWHSRHRYAPGSGAVMEAREGGWVRVDPDGTHAWPRTDPAVIVLIHDGDPGPAGRCLLGHNAAWTRPGAPAGPRRYSCLAGFVEPGESAEQAVVREVAEEVGVAVRELHYEGSQAWPYPGSLMLGFSAVADPDAPVRLDPTEIADARWFSRADVRAVLGGATGYDFAVAPPSSIAHYLISEWAFA</sequence>
<dbReference type="Gene3D" id="3.90.79.20">
    <property type="match status" value="1"/>
</dbReference>
<dbReference type="PRINTS" id="PR00502">
    <property type="entry name" value="NUDIXFAMILY"/>
</dbReference>
<evidence type="ECO:0000256" key="1">
    <source>
        <dbReference type="ARBA" id="ARBA00001946"/>
    </source>
</evidence>
<reference evidence="13" key="1">
    <citation type="journal article" date="2019" name="Int. J. Syst. Evol. Microbiol.">
        <title>The Global Catalogue of Microorganisms (GCM) 10K type strain sequencing project: providing services to taxonomists for standard genome sequencing and annotation.</title>
        <authorList>
            <consortium name="The Broad Institute Genomics Platform"/>
            <consortium name="The Broad Institute Genome Sequencing Center for Infectious Disease"/>
            <person name="Wu L."/>
            <person name="Ma J."/>
        </authorList>
    </citation>
    <scope>NUCLEOTIDE SEQUENCE [LARGE SCALE GENOMIC DNA]</scope>
    <source>
        <strain evidence="13">JCM 13250</strain>
    </source>
</reference>
<evidence type="ECO:0000256" key="9">
    <source>
        <dbReference type="ARBA" id="ARBA00023679"/>
    </source>
</evidence>
<dbReference type="Proteomes" id="UP001500218">
    <property type="component" value="Unassembled WGS sequence"/>
</dbReference>
<dbReference type="InterPro" id="IPR020084">
    <property type="entry name" value="NUDIX_hydrolase_CS"/>
</dbReference>
<comment type="caution">
    <text evidence="12">The sequence shown here is derived from an EMBL/GenBank/DDBJ whole genome shotgun (WGS) entry which is preliminary data.</text>
</comment>
<accession>A0ABP4XT93</accession>
<dbReference type="EMBL" id="BAAALT010000022">
    <property type="protein sequence ID" value="GAA1790369.1"/>
    <property type="molecule type" value="Genomic_DNA"/>
</dbReference>
<organism evidence="12 13">
    <name type="scientific">Luedemannella flava</name>
    <dbReference type="NCBI Taxonomy" id="349316"/>
    <lineage>
        <taxon>Bacteria</taxon>
        <taxon>Bacillati</taxon>
        <taxon>Actinomycetota</taxon>
        <taxon>Actinomycetes</taxon>
        <taxon>Micromonosporales</taxon>
        <taxon>Micromonosporaceae</taxon>
        <taxon>Luedemannella</taxon>
    </lineage>
</organism>
<keyword evidence="5" id="KW-0479">Metal-binding</keyword>
<keyword evidence="8" id="KW-0520">NAD</keyword>
<evidence type="ECO:0000259" key="11">
    <source>
        <dbReference type="PROSITE" id="PS51462"/>
    </source>
</evidence>
<evidence type="ECO:0000256" key="2">
    <source>
        <dbReference type="ARBA" id="ARBA00001947"/>
    </source>
</evidence>
<comment type="cofactor">
    <cofactor evidence="1">
        <name>Mg(2+)</name>
        <dbReference type="ChEBI" id="CHEBI:18420"/>
    </cofactor>
</comment>
<dbReference type="InterPro" id="IPR000086">
    <property type="entry name" value="NUDIX_hydrolase_dom"/>
</dbReference>
<comment type="catalytic activity">
    <reaction evidence="9">
        <text>a 5'-end NAD(+)-phospho-ribonucleoside in mRNA + H2O = a 5'-end phospho-adenosine-phospho-ribonucleoside in mRNA + beta-nicotinamide D-ribonucleotide + 2 H(+)</text>
        <dbReference type="Rhea" id="RHEA:60876"/>
        <dbReference type="Rhea" id="RHEA-COMP:15698"/>
        <dbReference type="Rhea" id="RHEA-COMP:15719"/>
        <dbReference type="ChEBI" id="CHEBI:14649"/>
        <dbReference type="ChEBI" id="CHEBI:15377"/>
        <dbReference type="ChEBI" id="CHEBI:15378"/>
        <dbReference type="ChEBI" id="CHEBI:144029"/>
        <dbReference type="ChEBI" id="CHEBI:144051"/>
    </reaction>
    <physiologicalReaction direction="left-to-right" evidence="9">
        <dbReference type="Rhea" id="RHEA:60877"/>
    </physiologicalReaction>
</comment>
<comment type="cofactor">
    <cofactor evidence="2">
        <name>Zn(2+)</name>
        <dbReference type="ChEBI" id="CHEBI:29105"/>
    </cofactor>
</comment>
<comment type="similarity">
    <text evidence="3">Belongs to the Nudix hydrolase family. NudC subfamily.</text>
</comment>
<dbReference type="CDD" id="cd03429">
    <property type="entry name" value="NUDIX_NADH_pyrophosphatase_Nudt13"/>
    <property type="match status" value="1"/>
</dbReference>
<protein>
    <recommendedName>
        <fullName evidence="4">NAD(+) diphosphatase</fullName>
        <ecNumber evidence="4">3.6.1.22</ecNumber>
    </recommendedName>
</protein>
<evidence type="ECO:0000256" key="8">
    <source>
        <dbReference type="ARBA" id="ARBA00023027"/>
    </source>
</evidence>
<name>A0ABP4XT93_9ACTN</name>
<dbReference type="SUPFAM" id="SSF55811">
    <property type="entry name" value="Nudix"/>
    <property type="match status" value="1"/>
</dbReference>
<dbReference type="PANTHER" id="PTHR42904">
    <property type="entry name" value="NUDIX HYDROLASE, NUDC SUBFAMILY"/>
    <property type="match status" value="1"/>
</dbReference>
<keyword evidence="6 10" id="KW-0378">Hydrolase</keyword>
<evidence type="ECO:0000313" key="12">
    <source>
        <dbReference type="EMBL" id="GAA1790369.1"/>
    </source>
</evidence>
<dbReference type="PROSITE" id="PS51462">
    <property type="entry name" value="NUDIX"/>
    <property type="match status" value="1"/>
</dbReference>
<keyword evidence="7" id="KW-0460">Magnesium</keyword>
<evidence type="ECO:0000313" key="13">
    <source>
        <dbReference type="Proteomes" id="UP001500218"/>
    </source>
</evidence>
<dbReference type="PROSITE" id="PS00893">
    <property type="entry name" value="NUDIX_BOX"/>
    <property type="match status" value="1"/>
</dbReference>
<feature type="domain" description="Nudix hydrolase" evidence="11">
    <location>
        <begin position="159"/>
        <end position="298"/>
    </location>
</feature>
<proteinExistence type="inferred from homology"/>
<evidence type="ECO:0000256" key="5">
    <source>
        <dbReference type="ARBA" id="ARBA00022723"/>
    </source>
</evidence>
<dbReference type="InterPro" id="IPR020476">
    <property type="entry name" value="Nudix_hydrolase"/>
</dbReference>
<dbReference type="InterPro" id="IPR050241">
    <property type="entry name" value="NAD-cap_RNA_hydrolase_NudC"/>
</dbReference>
<dbReference type="PANTHER" id="PTHR42904:SF6">
    <property type="entry name" value="NAD-CAPPED RNA HYDROLASE NUDT12"/>
    <property type="match status" value="1"/>
</dbReference>
<dbReference type="Gene3D" id="3.90.79.10">
    <property type="entry name" value="Nucleoside Triphosphate Pyrophosphohydrolase"/>
    <property type="match status" value="1"/>
</dbReference>
<evidence type="ECO:0000256" key="3">
    <source>
        <dbReference type="ARBA" id="ARBA00009595"/>
    </source>
</evidence>
<dbReference type="InterPro" id="IPR015375">
    <property type="entry name" value="NADH_PPase-like_N"/>
</dbReference>
<keyword evidence="13" id="KW-1185">Reference proteome</keyword>
<dbReference type="Pfam" id="PF09296">
    <property type="entry name" value="NUDIX-like"/>
    <property type="match status" value="1"/>
</dbReference>
<gene>
    <name evidence="12" type="primary">nudC_1</name>
    <name evidence="12" type="ORF">GCM10009682_10530</name>
</gene>
<dbReference type="EC" id="3.6.1.22" evidence="4"/>
<evidence type="ECO:0000256" key="6">
    <source>
        <dbReference type="ARBA" id="ARBA00022801"/>
    </source>
</evidence>
<dbReference type="Pfam" id="PF00293">
    <property type="entry name" value="NUDIX"/>
    <property type="match status" value="1"/>
</dbReference>
<evidence type="ECO:0000256" key="7">
    <source>
        <dbReference type="ARBA" id="ARBA00022842"/>
    </source>
</evidence>
<dbReference type="NCBIfam" id="NF001299">
    <property type="entry name" value="PRK00241.1"/>
    <property type="match status" value="1"/>
</dbReference>